<keyword evidence="5 6" id="KW-0472">Membrane</keyword>
<evidence type="ECO:0000256" key="3">
    <source>
        <dbReference type="ARBA" id="ARBA00022692"/>
    </source>
</evidence>
<dbReference type="Proteomes" id="UP001519287">
    <property type="component" value="Unassembled WGS sequence"/>
</dbReference>
<dbReference type="EMBL" id="JAGGLB010000064">
    <property type="protein sequence ID" value="MBP1996996.1"/>
    <property type="molecule type" value="Genomic_DNA"/>
</dbReference>
<evidence type="ECO:0000256" key="5">
    <source>
        <dbReference type="ARBA" id="ARBA00023136"/>
    </source>
</evidence>
<keyword evidence="8" id="KW-1185">Reference proteome</keyword>
<evidence type="ECO:0000256" key="2">
    <source>
        <dbReference type="ARBA" id="ARBA00022475"/>
    </source>
</evidence>
<feature type="transmembrane region" description="Helical" evidence="6">
    <location>
        <begin position="69"/>
        <end position="88"/>
    </location>
</feature>
<dbReference type="InterPro" id="IPR015867">
    <property type="entry name" value="N-reg_PII/ATP_PRibTrfase_C"/>
</dbReference>
<reference evidence="7 8" key="1">
    <citation type="submission" date="2021-03" db="EMBL/GenBank/DDBJ databases">
        <title>Genomic Encyclopedia of Type Strains, Phase IV (KMG-IV): sequencing the most valuable type-strain genomes for metagenomic binning, comparative biology and taxonomic classification.</title>
        <authorList>
            <person name="Goeker M."/>
        </authorList>
    </citation>
    <scope>NUCLEOTIDE SEQUENCE [LARGE SCALE GENOMIC DNA]</scope>
    <source>
        <strain evidence="7 8">DSM 26048</strain>
    </source>
</reference>
<gene>
    <name evidence="7" type="ORF">J2Z66_008674</name>
</gene>
<dbReference type="InterPro" id="IPR003740">
    <property type="entry name" value="YitT"/>
</dbReference>
<feature type="transmembrane region" description="Helical" evidence="6">
    <location>
        <begin position="28"/>
        <end position="48"/>
    </location>
</feature>
<evidence type="ECO:0000313" key="8">
    <source>
        <dbReference type="Proteomes" id="UP001519287"/>
    </source>
</evidence>
<dbReference type="InterPro" id="IPR051461">
    <property type="entry name" value="UPF0750_membrane"/>
</dbReference>
<accession>A0ABS4JAW7</accession>
<comment type="subcellular location">
    <subcellularLocation>
        <location evidence="1">Cell membrane</location>
        <topology evidence="1">Multi-pass membrane protein</topology>
    </subcellularLocation>
</comment>
<keyword evidence="4 6" id="KW-1133">Transmembrane helix</keyword>
<comment type="caution">
    <text evidence="7">The sequence shown here is derived from an EMBL/GenBank/DDBJ whole genome shotgun (WGS) entry which is preliminary data.</text>
</comment>
<evidence type="ECO:0000313" key="7">
    <source>
        <dbReference type="EMBL" id="MBP1996996.1"/>
    </source>
</evidence>
<evidence type="ECO:0000256" key="1">
    <source>
        <dbReference type="ARBA" id="ARBA00004651"/>
    </source>
</evidence>
<dbReference type="PANTHER" id="PTHR33545:SF3">
    <property type="entry name" value="UPF0750 MEMBRANE PROTEIN YQFU"/>
    <property type="match status" value="1"/>
</dbReference>
<proteinExistence type="predicted"/>
<organism evidence="7 8">
    <name type="scientific">Paenibacillus eucommiae</name>
    <dbReference type="NCBI Taxonomy" id="1355755"/>
    <lineage>
        <taxon>Bacteria</taxon>
        <taxon>Bacillati</taxon>
        <taxon>Bacillota</taxon>
        <taxon>Bacilli</taxon>
        <taxon>Bacillales</taxon>
        <taxon>Paenibacillaceae</taxon>
        <taxon>Paenibacillus</taxon>
    </lineage>
</organism>
<keyword evidence="2" id="KW-1003">Cell membrane</keyword>
<name>A0ABS4JAW7_9BACL</name>
<sequence length="198" mass="22008">MIVLSLFIFSMSAILLHTVPAFIENTALSAICGGITLGLGIGLVVRYGGSLDASENAVRRIKPMTKLSAPNVIMVLNFSVLLGAGIVFGWDQAMYSTIAYLLAFEMVKLTIEGFSMHRTVWIVSKRCEDIEEMLRIRFNLEITFLQTDDHPGRDLEKVMVCKVHRLEEGRVKAIVKSMDPDSAIAVDEAALQRRQSFN</sequence>
<keyword evidence="3 6" id="KW-0812">Transmembrane</keyword>
<dbReference type="Pfam" id="PF02588">
    <property type="entry name" value="YitT_membrane"/>
    <property type="match status" value="1"/>
</dbReference>
<feature type="transmembrane region" description="Helical" evidence="6">
    <location>
        <begin position="94"/>
        <end position="111"/>
    </location>
</feature>
<evidence type="ECO:0000256" key="6">
    <source>
        <dbReference type="SAM" id="Phobius"/>
    </source>
</evidence>
<protein>
    <submittedName>
        <fullName evidence="7">Uncharacterized membrane-anchored protein YitT (DUF2179 family)</fullName>
    </submittedName>
</protein>
<dbReference type="Gene3D" id="3.30.70.120">
    <property type="match status" value="1"/>
</dbReference>
<evidence type="ECO:0000256" key="4">
    <source>
        <dbReference type="ARBA" id="ARBA00022989"/>
    </source>
</evidence>
<dbReference type="PANTHER" id="PTHR33545">
    <property type="entry name" value="UPF0750 MEMBRANE PROTEIN YITT-RELATED"/>
    <property type="match status" value="1"/>
</dbReference>